<dbReference type="AlphaFoldDB" id="A0A6M2BUP7"/>
<accession>A0A6M2BUP7</accession>
<reference evidence="7 8" key="1">
    <citation type="journal article" date="2014" name="Int. J. Syst. Evol. Microbiol.">
        <title>Solimonas terrae sp. nov., isolated from soil.</title>
        <authorList>
            <person name="Kim S.J."/>
            <person name="Moon J.Y."/>
            <person name="Weon H.Y."/>
            <person name="Ahn J.H."/>
            <person name="Chen W.M."/>
            <person name="Kwon S.W."/>
        </authorList>
    </citation>
    <scope>NUCLEOTIDE SEQUENCE [LARGE SCALE GENOMIC DNA]</scope>
    <source>
        <strain evidence="7 8">KIS83-12</strain>
    </source>
</reference>
<feature type="transmembrane region" description="Helical" evidence="5">
    <location>
        <begin position="324"/>
        <end position="344"/>
    </location>
</feature>
<sequence length="478" mass="49950">MTTPAALPAFAAPRAARLHARTALSVVAGMALAMGIVTLAGGRREACLLVAALVMTLSRSRLLASRRGLLEALLLLPLIAMITHGVGLLFVHWPVAGALAYVAAMFLSIWLRRFGPPGSRAGALLALPFITLLITPAAGVPPAHAVALAVLALLVSAALRVLTAPQTRRPVEAPALAMPAAASNLRPIASTRMAIQLALALVAAFVSGHLLFPQHVSWVVLTALLVCSGNRGRADVLYKSGLRVVGALVGTLVVAGVSQRLPIAQLPGPLLSLIVLTIVGCGLWLREWTYAAWALAMTLTVALLQPVMGGVAPALPGDVLWERVFAIVLGGLCGVLPSWFVLPVRSEAVLRRRLAELLAVLAETWAAPTPTAPLRIEQALLRLEELAPPWRAGARLAFHQAPLRRPARWLGLSAECVQLASAAPVGAGPRRALGEARRALRDPDAIGPALQALRDCLADGLAASNAKRPRTATHGSPG</sequence>
<evidence type="ECO:0000256" key="2">
    <source>
        <dbReference type="ARBA" id="ARBA00022692"/>
    </source>
</evidence>
<comment type="caution">
    <text evidence="7">The sequence shown here is derived from an EMBL/GenBank/DDBJ whole genome shotgun (WGS) entry which is preliminary data.</text>
</comment>
<evidence type="ECO:0000256" key="1">
    <source>
        <dbReference type="ARBA" id="ARBA00004141"/>
    </source>
</evidence>
<feature type="transmembrane region" description="Helical" evidence="5">
    <location>
        <begin position="30"/>
        <end position="57"/>
    </location>
</feature>
<name>A0A6M2BUP7_9GAMM</name>
<evidence type="ECO:0000256" key="3">
    <source>
        <dbReference type="ARBA" id="ARBA00022989"/>
    </source>
</evidence>
<evidence type="ECO:0000313" key="8">
    <source>
        <dbReference type="Proteomes" id="UP000472676"/>
    </source>
</evidence>
<comment type="subcellular location">
    <subcellularLocation>
        <location evidence="1">Membrane</location>
        <topology evidence="1">Multi-pass membrane protein</topology>
    </subcellularLocation>
</comment>
<dbReference type="RefSeq" id="WP_166258947.1">
    <property type="nucleotide sequence ID" value="NZ_JAAMOW010000008.1"/>
</dbReference>
<evidence type="ECO:0000313" key="7">
    <source>
        <dbReference type="EMBL" id="NGY06090.1"/>
    </source>
</evidence>
<feature type="transmembrane region" description="Helical" evidence="5">
    <location>
        <begin position="241"/>
        <end position="258"/>
    </location>
</feature>
<evidence type="ECO:0000256" key="4">
    <source>
        <dbReference type="ARBA" id="ARBA00023136"/>
    </source>
</evidence>
<keyword evidence="3 5" id="KW-1133">Transmembrane helix</keyword>
<organism evidence="7 8">
    <name type="scientific">Solimonas terrae</name>
    <dbReference type="NCBI Taxonomy" id="1396819"/>
    <lineage>
        <taxon>Bacteria</taxon>
        <taxon>Pseudomonadati</taxon>
        <taxon>Pseudomonadota</taxon>
        <taxon>Gammaproteobacteria</taxon>
        <taxon>Nevskiales</taxon>
        <taxon>Nevskiaceae</taxon>
        <taxon>Solimonas</taxon>
    </lineage>
</organism>
<proteinExistence type="predicted"/>
<feature type="transmembrane region" description="Helical" evidence="5">
    <location>
        <begin position="69"/>
        <end position="87"/>
    </location>
</feature>
<feature type="transmembrane region" description="Helical" evidence="5">
    <location>
        <begin position="292"/>
        <end position="312"/>
    </location>
</feature>
<dbReference type="InterPro" id="IPR049453">
    <property type="entry name" value="Memb_transporter_dom"/>
</dbReference>
<feature type="transmembrane region" description="Helical" evidence="5">
    <location>
        <begin position="93"/>
        <end position="111"/>
    </location>
</feature>
<evidence type="ECO:0000259" key="6">
    <source>
        <dbReference type="Pfam" id="PF13515"/>
    </source>
</evidence>
<feature type="transmembrane region" description="Helical" evidence="5">
    <location>
        <begin position="145"/>
        <end position="162"/>
    </location>
</feature>
<keyword evidence="8" id="KW-1185">Reference proteome</keyword>
<gene>
    <name evidence="7" type="ORF">G7Y85_15045</name>
</gene>
<dbReference type="EMBL" id="JAAMOW010000008">
    <property type="protein sequence ID" value="NGY06090.1"/>
    <property type="molecule type" value="Genomic_DNA"/>
</dbReference>
<dbReference type="Pfam" id="PF13515">
    <property type="entry name" value="FUSC_2"/>
    <property type="match status" value="1"/>
</dbReference>
<keyword evidence="2 5" id="KW-0812">Transmembrane</keyword>
<dbReference type="Proteomes" id="UP000472676">
    <property type="component" value="Unassembled WGS sequence"/>
</dbReference>
<feature type="domain" description="Integral membrane bound transporter" evidence="6">
    <location>
        <begin position="200"/>
        <end position="336"/>
    </location>
</feature>
<dbReference type="GO" id="GO:0016020">
    <property type="term" value="C:membrane"/>
    <property type="evidence" value="ECO:0007669"/>
    <property type="project" value="UniProtKB-SubCell"/>
</dbReference>
<feature type="transmembrane region" description="Helical" evidence="5">
    <location>
        <begin position="264"/>
        <end position="285"/>
    </location>
</feature>
<feature type="transmembrane region" description="Helical" evidence="5">
    <location>
        <begin position="123"/>
        <end position="139"/>
    </location>
</feature>
<evidence type="ECO:0000256" key="5">
    <source>
        <dbReference type="SAM" id="Phobius"/>
    </source>
</evidence>
<protein>
    <recommendedName>
        <fullName evidence="6">Integral membrane bound transporter domain-containing protein</fullName>
    </recommendedName>
</protein>
<keyword evidence="4 5" id="KW-0472">Membrane</keyword>